<dbReference type="GO" id="GO:0008270">
    <property type="term" value="F:zinc ion binding"/>
    <property type="evidence" value="ECO:0007669"/>
    <property type="project" value="UniProtKB-KW"/>
</dbReference>
<name>A0A8H6FH82_9LECA</name>
<organism evidence="7 8">
    <name type="scientific">Letharia lupina</name>
    <dbReference type="NCBI Taxonomy" id="560253"/>
    <lineage>
        <taxon>Eukaryota</taxon>
        <taxon>Fungi</taxon>
        <taxon>Dikarya</taxon>
        <taxon>Ascomycota</taxon>
        <taxon>Pezizomycotina</taxon>
        <taxon>Lecanoromycetes</taxon>
        <taxon>OSLEUM clade</taxon>
        <taxon>Lecanoromycetidae</taxon>
        <taxon>Lecanorales</taxon>
        <taxon>Lecanorineae</taxon>
        <taxon>Parmeliaceae</taxon>
        <taxon>Letharia</taxon>
    </lineage>
</organism>
<reference evidence="7 8" key="1">
    <citation type="journal article" date="2020" name="Genomics">
        <title>Complete, high-quality genomes from long-read metagenomic sequencing of two wolf lichen thalli reveals enigmatic genome architecture.</title>
        <authorList>
            <person name="McKenzie S.K."/>
            <person name="Walston R.F."/>
            <person name="Allen J.L."/>
        </authorList>
    </citation>
    <scope>NUCLEOTIDE SEQUENCE [LARGE SCALE GENOMIC DNA]</scope>
    <source>
        <strain evidence="7">WasteWater1</strain>
    </source>
</reference>
<keyword evidence="2 4" id="KW-0863">Zinc-finger</keyword>
<keyword evidence="8" id="KW-1185">Reference proteome</keyword>
<dbReference type="SUPFAM" id="SSF57850">
    <property type="entry name" value="RING/U-box"/>
    <property type="match status" value="1"/>
</dbReference>
<dbReference type="Proteomes" id="UP000593566">
    <property type="component" value="Unassembled WGS sequence"/>
</dbReference>
<dbReference type="PANTHER" id="PTHR15710:SF241">
    <property type="entry name" value="RING-TYPE DOMAIN-CONTAINING PROTEIN"/>
    <property type="match status" value="1"/>
</dbReference>
<proteinExistence type="predicted"/>
<dbReference type="GO" id="GO:0005737">
    <property type="term" value="C:cytoplasm"/>
    <property type="evidence" value="ECO:0007669"/>
    <property type="project" value="TreeGrafter"/>
</dbReference>
<dbReference type="InterPro" id="IPR001841">
    <property type="entry name" value="Znf_RING"/>
</dbReference>
<accession>A0A8H6FH82</accession>
<dbReference type="Gene3D" id="3.30.40.10">
    <property type="entry name" value="Zinc/RING finger domain, C3HC4 (zinc finger)"/>
    <property type="match status" value="1"/>
</dbReference>
<feature type="compositionally biased region" description="Basic and acidic residues" evidence="5">
    <location>
        <begin position="1"/>
        <end position="10"/>
    </location>
</feature>
<dbReference type="InterPro" id="IPR013083">
    <property type="entry name" value="Znf_RING/FYVE/PHD"/>
</dbReference>
<evidence type="ECO:0000259" key="6">
    <source>
        <dbReference type="PROSITE" id="PS50089"/>
    </source>
</evidence>
<feature type="compositionally biased region" description="Acidic residues" evidence="5">
    <location>
        <begin position="181"/>
        <end position="193"/>
    </location>
</feature>
<evidence type="ECO:0000313" key="8">
    <source>
        <dbReference type="Proteomes" id="UP000593566"/>
    </source>
</evidence>
<dbReference type="AlphaFoldDB" id="A0A8H6FH82"/>
<comment type="caution">
    <text evidence="7">The sequence shown here is derived from an EMBL/GenBank/DDBJ whole genome shotgun (WGS) entry which is preliminary data.</text>
</comment>
<keyword evidence="3" id="KW-0862">Zinc</keyword>
<feature type="region of interest" description="Disordered" evidence="5">
    <location>
        <begin position="1"/>
        <end position="27"/>
    </location>
</feature>
<protein>
    <recommendedName>
        <fullName evidence="6">RING-type domain-containing protein</fullName>
    </recommendedName>
</protein>
<dbReference type="GO" id="GO:0061630">
    <property type="term" value="F:ubiquitin protein ligase activity"/>
    <property type="evidence" value="ECO:0007669"/>
    <property type="project" value="TreeGrafter"/>
</dbReference>
<feature type="domain" description="RING-type" evidence="6">
    <location>
        <begin position="121"/>
        <end position="166"/>
    </location>
</feature>
<dbReference type="GO" id="GO:0016567">
    <property type="term" value="P:protein ubiquitination"/>
    <property type="evidence" value="ECO:0007669"/>
    <property type="project" value="TreeGrafter"/>
</dbReference>
<feature type="region of interest" description="Disordered" evidence="5">
    <location>
        <begin position="167"/>
        <end position="193"/>
    </location>
</feature>
<dbReference type="PANTHER" id="PTHR15710">
    <property type="entry name" value="E3 UBIQUITIN-PROTEIN LIGASE PRAJA"/>
    <property type="match status" value="1"/>
</dbReference>
<evidence type="ECO:0000256" key="2">
    <source>
        <dbReference type="ARBA" id="ARBA00022771"/>
    </source>
</evidence>
<dbReference type="RefSeq" id="XP_037156119.1">
    <property type="nucleotide sequence ID" value="XM_037298783.1"/>
</dbReference>
<evidence type="ECO:0000313" key="7">
    <source>
        <dbReference type="EMBL" id="KAF6228185.1"/>
    </source>
</evidence>
<keyword evidence="1" id="KW-0479">Metal-binding</keyword>
<gene>
    <name evidence="7" type="ORF">HO133_007915</name>
</gene>
<evidence type="ECO:0000256" key="5">
    <source>
        <dbReference type="SAM" id="MobiDB-lite"/>
    </source>
</evidence>
<evidence type="ECO:0000256" key="3">
    <source>
        <dbReference type="ARBA" id="ARBA00022833"/>
    </source>
</evidence>
<dbReference type="Pfam" id="PF13639">
    <property type="entry name" value="zf-RING_2"/>
    <property type="match status" value="1"/>
</dbReference>
<dbReference type="PROSITE" id="PS50089">
    <property type="entry name" value="ZF_RING_2"/>
    <property type="match status" value="1"/>
</dbReference>
<evidence type="ECO:0000256" key="1">
    <source>
        <dbReference type="ARBA" id="ARBA00022723"/>
    </source>
</evidence>
<dbReference type="GeneID" id="59336312"/>
<dbReference type="EMBL" id="JACCJB010000004">
    <property type="protein sequence ID" value="KAF6228185.1"/>
    <property type="molecule type" value="Genomic_DNA"/>
</dbReference>
<evidence type="ECO:0000256" key="4">
    <source>
        <dbReference type="PROSITE-ProRule" id="PRU00175"/>
    </source>
</evidence>
<sequence length="193" mass="21572">MASYEVEHNVPKPSTTEPAHPPRRPDLSTFFSTLQHVDTTDVSNGNALPVPGDVSAAFRTLAEAFERMRPDRSGEGPLDGMIELLVANSQAPPKEVKGVSQGFLDELERVPNKLLKPSMDCPICGNPFLDDEYPLVVRLPCNRNHMFDLECIAPWLKLHATCPLDRKDLVKEKEPPPPPKDEEEDGEWDDMYA</sequence>